<proteinExistence type="predicted"/>
<sequence length="118" mass="12414">MRRATSAGAFTAIVQKGHEAAGAVFVKAALPDRTVRVFGPAPGPGTDDDGHPRWMCVTGATPVAEMDADTYLARYAKSDPDLWIVEIESGDGEACLDGVVIDETPAQTDPLITQIFGP</sequence>
<keyword evidence="2" id="KW-1185">Reference proteome</keyword>
<dbReference type="Pfam" id="PF07372">
    <property type="entry name" value="DUF1491"/>
    <property type="match status" value="1"/>
</dbReference>
<dbReference type="Gene3D" id="3.40.1530.20">
    <property type="entry name" value="Protein of unknown function (DUF1491)"/>
    <property type="match status" value="1"/>
</dbReference>
<dbReference type="EMBL" id="HG966617">
    <property type="protein sequence ID" value="CDO60655.1"/>
    <property type="molecule type" value="Genomic_DNA"/>
</dbReference>
<dbReference type="STRING" id="1458461.BN1012_Phect2442"/>
<evidence type="ECO:0000313" key="2">
    <source>
        <dbReference type="Proteomes" id="UP000032160"/>
    </source>
</evidence>
<dbReference type="HOGENOM" id="CLU_146719_0_0_5"/>
<gene>
    <name evidence="1" type="ORF">BN1012_Phect2442</name>
</gene>
<dbReference type="KEGG" id="pect:BN1012_Phect2442"/>
<dbReference type="AlphaFoldDB" id="X5MMS4"/>
<name>X5MMS4_9HYPH</name>
<organism evidence="1 2">
    <name type="scientific">Candidatus Phaeomarinibacter ectocarpi</name>
    <dbReference type="NCBI Taxonomy" id="1458461"/>
    <lineage>
        <taxon>Bacteria</taxon>
        <taxon>Pseudomonadati</taxon>
        <taxon>Pseudomonadota</taxon>
        <taxon>Alphaproteobacteria</taxon>
        <taxon>Hyphomicrobiales</taxon>
        <taxon>Parvibaculaceae</taxon>
        <taxon>Candidatus Phaeomarinibacter</taxon>
    </lineage>
</organism>
<evidence type="ECO:0000313" key="1">
    <source>
        <dbReference type="EMBL" id="CDO60655.1"/>
    </source>
</evidence>
<reference evidence="1 2" key="1">
    <citation type="journal article" date="2014" name="Front. Genet.">
        <title>Genome and metabolic network of "Candidatus Phaeomarinobacter ectocarpi" Ec32, a new candidate genus of Alphaproteobacteria frequently associated with brown algae.</title>
        <authorList>
            <person name="Dittami S.M."/>
            <person name="Barbeyron T."/>
            <person name="Boyen C."/>
            <person name="Cambefort J."/>
            <person name="Collet G."/>
            <person name="Delage L."/>
            <person name="Gobet A."/>
            <person name="Groisillier A."/>
            <person name="Leblanc C."/>
            <person name="Michel G."/>
            <person name="Scornet D."/>
            <person name="Siegel A."/>
            <person name="Tapia J.E."/>
            <person name="Tonon T."/>
        </authorList>
    </citation>
    <scope>NUCLEOTIDE SEQUENCE [LARGE SCALE GENOMIC DNA]</scope>
    <source>
        <strain evidence="1 2">Ec32</strain>
    </source>
</reference>
<accession>X5MMS4</accession>
<protein>
    <submittedName>
        <fullName evidence="1">Mlr7652 protein</fullName>
    </submittedName>
</protein>
<dbReference type="Proteomes" id="UP000032160">
    <property type="component" value="Chromosome I"/>
</dbReference>
<dbReference type="InterPro" id="IPR009964">
    <property type="entry name" value="DUF1491"/>
</dbReference>